<evidence type="ECO:0000313" key="3">
    <source>
        <dbReference type="Proteomes" id="UP000887568"/>
    </source>
</evidence>
<dbReference type="AlphaFoldDB" id="A0A913ZLV8"/>
<dbReference type="OMA" id="MSYLAPM"/>
<feature type="domain" description="Jacalin-type lectin" evidence="1">
    <location>
        <begin position="20"/>
        <end position="156"/>
    </location>
</feature>
<organism evidence="2 3">
    <name type="scientific">Patiria miniata</name>
    <name type="common">Bat star</name>
    <name type="synonym">Asterina miniata</name>
    <dbReference type="NCBI Taxonomy" id="46514"/>
    <lineage>
        <taxon>Eukaryota</taxon>
        <taxon>Metazoa</taxon>
        <taxon>Echinodermata</taxon>
        <taxon>Eleutherozoa</taxon>
        <taxon>Asterozoa</taxon>
        <taxon>Asteroidea</taxon>
        <taxon>Valvatacea</taxon>
        <taxon>Valvatida</taxon>
        <taxon>Asterinidae</taxon>
        <taxon>Patiria</taxon>
    </lineage>
</organism>
<dbReference type="InterPro" id="IPR004991">
    <property type="entry name" value="Aerolysin-like"/>
</dbReference>
<reference evidence="2" key="1">
    <citation type="submission" date="2022-11" db="UniProtKB">
        <authorList>
            <consortium name="EnsemblMetazoa"/>
        </authorList>
    </citation>
    <scope>IDENTIFICATION</scope>
</reference>
<dbReference type="InterPro" id="IPR001229">
    <property type="entry name" value="Jacalin-like_lectin_dom"/>
</dbReference>
<dbReference type="GeneID" id="119725420"/>
<protein>
    <recommendedName>
        <fullName evidence="1">Jacalin-type lectin domain-containing protein</fullName>
    </recommendedName>
</protein>
<dbReference type="PANTHER" id="PTHR34007:SF1">
    <property type="entry name" value="AEROLYSIN-LIKE PROTEIN-RELATED"/>
    <property type="match status" value="1"/>
</dbReference>
<dbReference type="SUPFAM" id="SSF56973">
    <property type="entry name" value="Aerolisin/ETX pore-forming domain"/>
    <property type="match status" value="1"/>
</dbReference>
<evidence type="ECO:0000259" key="1">
    <source>
        <dbReference type="Pfam" id="PF01419"/>
    </source>
</evidence>
<dbReference type="OrthoDB" id="3758675at2759"/>
<accession>A0A913ZLV8</accession>
<keyword evidence="3" id="KW-1185">Reference proteome</keyword>
<dbReference type="Gene3D" id="2.170.15.10">
    <property type="entry name" value="Proaerolysin, chain A, domain 3"/>
    <property type="match status" value="1"/>
</dbReference>
<sequence length="333" mass="36687">MSHLVEFSDIDTDIFCTNQASGGSGGSKKEFVKLDKGAVMTKIQAWKEGWRFHGVKMWMSDGTAQLFGSQDGDTSSFSLSNGEMLRDLYIQASGEKSSGGYYRLGGISFRTTKGREWGFFAKNLKEDGKYFYDMPNSGIVCGMFGRCGSDVDCLGFAILNPIEKARLVDVTYPNLGMVQVANTPIVVATSEYRNGTSVEQSYTMSESRTVTTECTWSVTTGLEMTLTVNVSAGVPMVAEVDTGASWTVNGESQHSRSEIITKEQSWSWPVVCPPHTEIRATGSMFQDNIDTEYEGKVHIDLKNGHDYEYNVKGIYEGLNVRQNDLEVVELGPA</sequence>
<proteinExistence type="predicted"/>
<evidence type="ECO:0000313" key="2">
    <source>
        <dbReference type="EnsemblMetazoa" id="XP_038052752.1"/>
    </source>
</evidence>
<name>A0A913ZLV8_PATMI</name>
<dbReference type="Proteomes" id="UP000887568">
    <property type="component" value="Unplaced"/>
</dbReference>
<dbReference type="Pfam" id="PF03318">
    <property type="entry name" value="ETX_MTX2"/>
    <property type="match status" value="1"/>
</dbReference>
<dbReference type="Gene3D" id="2.100.10.30">
    <property type="entry name" value="Jacalin-like lectin domain"/>
    <property type="match status" value="1"/>
</dbReference>
<dbReference type="Pfam" id="PF01419">
    <property type="entry name" value="Jacalin"/>
    <property type="match status" value="1"/>
</dbReference>
<dbReference type="PANTHER" id="PTHR34007">
    <property type="entry name" value="AEROLYSIN-LIKE PROTEIN-RELATED"/>
    <property type="match status" value="1"/>
</dbReference>
<dbReference type="SUPFAM" id="SSF51101">
    <property type="entry name" value="Mannose-binding lectins"/>
    <property type="match status" value="1"/>
</dbReference>
<dbReference type="RefSeq" id="XP_038052752.1">
    <property type="nucleotide sequence ID" value="XM_038196824.1"/>
</dbReference>
<dbReference type="InterPro" id="IPR036404">
    <property type="entry name" value="Jacalin-like_lectin_dom_sf"/>
</dbReference>
<dbReference type="EnsemblMetazoa" id="XM_038196824.1">
    <property type="protein sequence ID" value="XP_038052752.1"/>
    <property type="gene ID" value="LOC119725420"/>
</dbReference>
<dbReference type="InterPro" id="IPR053280">
    <property type="entry name" value="Aerolysin-like_pore-former"/>
</dbReference>